<feature type="transmembrane region" description="Helical" evidence="2">
    <location>
        <begin position="141"/>
        <end position="159"/>
    </location>
</feature>
<feature type="compositionally biased region" description="Acidic residues" evidence="1">
    <location>
        <begin position="91"/>
        <end position="106"/>
    </location>
</feature>
<keyword evidence="2" id="KW-0812">Transmembrane</keyword>
<evidence type="ECO:0000256" key="2">
    <source>
        <dbReference type="SAM" id="Phobius"/>
    </source>
</evidence>
<gene>
    <name evidence="3" type="ORF">QVD17_17692</name>
</gene>
<accession>A0AAD8P1P7</accession>
<keyword evidence="2" id="KW-1133">Transmembrane helix</keyword>
<protein>
    <submittedName>
        <fullName evidence="3">Uncharacterized protein</fullName>
    </submittedName>
</protein>
<dbReference type="EMBL" id="JAUHHV010000004">
    <property type="protein sequence ID" value="KAK1428852.1"/>
    <property type="molecule type" value="Genomic_DNA"/>
</dbReference>
<keyword evidence="4" id="KW-1185">Reference proteome</keyword>
<evidence type="ECO:0000313" key="4">
    <source>
        <dbReference type="Proteomes" id="UP001229421"/>
    </source>
</evidence>
<dbReference type="AlphaFoldDB" id="A0AAD8P1P7"/>
<reference evidence="3" key="1">
    <citation type="journal article" date="2023" name="bioRxiv">
        <title>Improved chromosome-level genome assembly for marigold (Tagetes erecta).</title>
        <authorList>
            <person name="Jiang F."/>
            <person name="Yuan L."/>
            <person name="Wang S."/>
            <person name="Wang H."/>
            <person name="Xu D."/>
            <person name="Wang A."/>
            <person name="Fan W."/>
        </authorList>
    </citation>
    <scope>NUCLEOTIDE SEQUENCE</scope>
    <source>
        <strain evidence="3">WSJ</strain>
        <tissue evidence="3">Leaf</tissue>
    </source>
</reference>
<evidence type="ECO:0000313" key="3">
    <source>
        <dbReference type="EMBL" id="KAK1428852.1"/>
    </source>
</evidence>
<sequence>MHARLKRSLCRNHFVVVHAFKEGDKIQEHDECHEEVKKVVTKRFCFTLDDEGKSHFSFEGFDESELSVLYPLSRVFLEINRPWDDGNDHSSDDDDDDHDDDDDDDDNEIEVVSQRFYFTRYDNGKTDFEFEGFGEFEHAKILPFAMGLLIILAIVFLIVQRPHVTATYDHDDEMAERISEKLAKVETTLTLERLEHADQLLKLLPLVNELFISSLVEARKTVETCTSYHYNL</sequence>
<dbReference type="Proteomes" id="UP001229421">
    <property type="component" value="Unassembled WGS sequence"/>
</dbReference>
<comment type="caution">
    <text evidence="3">The sequence shown here is derived from an EMBL/GenBank/DDBJ whole genome shotgun (WGS) entry which is preliminary data.</text>
</comment>
<evidence type="ECO:0000256" key="1">
    <source>
        <dbReference type="SAM" id="MobiDB-lite"/>
    </source>
</evidence>
<organism evidence="3 4">
    <name type="scientific">Tagetes erecta</name>
    <name type="common">African marigold</name>
    <dbReference type="NCBI Taxonomy" id="13708"/>
    <lineage>
        <taxon>Eukaryota</taxon>
        <taxon>Viridiplantae</taxon>
        <taxon>Streptophyta</taxon>
        <taxon>Embryophyta</taxon>
        <taxon>Tracheophyta</taxon>
        <taxon>Spermatophyta</taxon>
        <taxon>Magnoliopsida</taxon>
        <taxon>eudicotyledons</taxon>
        <taxon>Gunneridae</taxon>
        <taxon>Pentapetalae</taxon>
        <taxon>asterids</taxon>
        <taxon>campanulids</taxon>
        <taxon>Asterales</taxon>
        <taxon>Asteraceae</taxon>
        <taxon>Asteroideae</taxon>
        <taxon>Heliantheae alliance</taxon>
        <taxon>Tageteae</taxon>
        <taxon>Tagetes</taxon>
    </lineage>
</organism>
<name>A0AAD8P1P7_TARER</name>
<keyword evidence="2" id="KW-0472">Membrane</keyword>
<feature type="region of interest" description="Disordered" evidence="1">
    <location>
        <begin position="85"/>
        <end position="106"/>
    </location>
</feature>
<proteinExistence type="predicted"/>